<organism evidence="1 2">
    <name type="scientific">Solanum verrucosum</name>
    <dbReference type="NCBI Taxonomy" id="315347"/>
    <lineage>
        <taxon>Eukaryota</taxon>
        <taxon>Viridiplantae</taxon>
        <taxon>Streptophyta</taxon>
        <taxon>Embryophyta</taxon>
        <taxon>Tracheophyta</taxon>
        <taxon>Spermatophyta</taxon>
        <taxon>Magnoliopsida</taxon>
        <taxon>eudicotyledons</taxon>
        <taxon>Gunneridae</taxon>
        <taxon>Pentapetalae</taxon>
        <taxon>asterids</taxon>
        <taxon>lamiids</taxon>
        <taxon>Solanales</taxon>
        <taxon>Solanaceae</taxon>
        <taxon>Solanoideae</taxon>
        <taxon>Solaneae</taxon>
        <taxon>Solanum</taxon>
    </lineage>
</organism>
<dbReference type="InterPro" id="IPR051320">
    <property type="entry name" value="Viral_Replic_Matur_Polypro"/>
</dbReference>
<accession>A0AAF0UN06</accession>
<gene>
    <name evidence="1" type="ORF">MTR67_043028</name>
</gene>
<dbReference type="PANTHER" id="PTHR33064">
    <property type="entry name" value="POL PROTEIN"/>
    <property type="match status" value="1"/>
</dbReference>
<dbReference type="InterPro" id="IPR043502">
    <property type="entry name" value="DNA/RNA_pol_sf"/>
</dbReference>
<protein>
    <recommendedName>
        <fullName evidence="3">Mitochondrial protein</fullName>
    </recommendedName>
</protein>
<evidence type="ECO:0000313" key="2">
    <source>
        <dbReference type="Proteomes" id="UP001234989"/>
    </source>
</evidence>
<sequence length="114" mass="12751">MLVHKTYGKGIEVDQTKIEVINKLPSLISVKGVRSFLGHAGFYRWSIKDISKVVIPLCRMLEKESSLEFDVACLRASVSLNEKLVSPPILIVLDSGGARNFKKVVQNLISKYTF</sequence>
<dbReference type="EMBL" id="CP133621">
    <property type="protein sequence ID" value="WMV49643.1"/>
    <property type="molecule type" value="Genomic_DNA"/>
</dbReference>
<dbReference type="InterPro" id="IPR043128">
    <property type="entry name" value="Rev_trsase/Diguanyl_cyclase"/>
</dbReference>
<dbReference type="Proteomes" id="UP001234989">
    <property type="component" value="Chromosome 10"/>
</dbReference>
<keyword evidence="2" id="KW-1185">Reference proteome</keyword>
<evidence type="ECO:0000313" key="1">
    <source>
        <dbReference type="EMBL" id="WMV49643.1"/>
    </source>
</evidence>
<reference evidence="1" key="1">
    <citation type="submission" date="2023-08" db="EMBL/GenBank/DDBJ databases">
        <title>A de novo genome assembly of Solanum verrucosum Schlechtendal, a Mexican diploid species geographically isolated from the other diploid A-genome species in potato relatives.</title>
        <authorList>
            <person name="Hosaka K."/>
        </authorList>
    </citation>
    <scope>NUCLEOTIDE SEQUENCE</scope>
    <source>
        <tissue evidence="1">Young leaves</tissue>
    </source>
</reference>
<dbReference type="Gene3D" id="3.30.70.270">
    <property type="match status" value="1"/>
</dbReference>
<name>A0AAF0UN06_SOLVR</name>
<dbReference type="AlphaFoldDB" id="A0AAF0UN06"/>
<proteinExistence type="predicted"/>
<dbReference type="SUPFAM" id="SSF56672">
    <property type="entry name" value="DNA/RNA polymerases"/>
    <property type="match status" value="1"/>
</dbReference>
<dbReference type="PANTHER" id="PTHR33064:SF39">
    <property type="match status" value="1"/>
</dbReference>
<evidence type="ECO:0008006" key="3">
    <source>
        <dbReference type="Google" id="ProtNLM"/>
    </source>
</evidence>